<gene>
    <name evidence="4" type="ORF">CFK39_08075</name>
</gene>
<evidence type="ECO:0000313" key="5">
    <source>
        <dbReference type="Proteomes" id="UP000198398"/>
    </source>
</evidence>
<dbReference type="AlphaFoldDB" id="A0A220UCT1"/>
<dbReference type="PANTHER" id="PTHR43249:SF1">
    <property type="entry name" value="D-GLUCOSIDE 3-DEHYDROGENASE"/>
    <property type="match status" value="1"/>
</dbReference>
<evidence type="ECO:0000259" key="2">
    <source>
        <dbReference type="Pfam" id="PF01408"/>
    </source>
</evidence>
<organism evidence="4 5">
    <name type="scientific">Brachybacterium avium</name>
    <dbReference type="NCBI Taxonomy" id="2017485"/>
    <lineage>
        <taxon>Bacteria</taxon>
        <taxon>Bacillati</taxon>
        <taxon>Actinomycetota</taxon>
        <taxon>Actinomycetes</taxon>
        <taxon>Micrococcales</taxon>
        <taxon>Dermabacteraceae</taxon>
        <taxon>Brachybacterium</taxon>
    </lineage>
</organism>
<dbReference type="Gene3D" id="3.30.360.10">
    <property type="entry name" value="Dihydrodipicolinate Reductase, domain 2"/>
    <property type="match status" value="1"/>
</dbReference>
<evidence type="ECO:0000313" key="4">
    <source>
        <dbReference type="EMBL" id="ASK65800.1"/>
    </source>
</evidence>
<evidence type="ECO:0000259" key="3">
    <source>
        <dbReference type="Pfam" id="PF02894"/>
    </source>
</evidence>
<dbReference type="InterPro" id="IPR052515">
    <property type="entry name" value="Gfo/Idh/MocA_Oxidoreductase"/>
</dbReference>
<dbReference type="SUPFAM" id="SSF55347">
    <property type="entry name" value="Glyceraldehyde-3-phosphate dehydrogenase-like, C-terminal domain"/>
    <property type="match status" value="1"/>
</dbReference>
<dbReference type="Pfam" id="PF01408">
    <property type="entry name" value="GFO_IDH_MocA"/>
    <property type="match status" value="1"/>
</dbReference>
<accession>A0A220UCT1</accession>
<dbReference type="EMBL" id="CP022316">
    <property type="protein sequence ID" value="ASK65800.1"/>
    <property type="molecule type" value="Genomic_DNA"/>
</dbReference>
<comment type="similarity">
    <text evidence="1">Belongs to the Gfo/Idh/MocA family.</text>
</comment>
<feature type="domain" description="Gfo/Idh/MocA-like oxidoreductase N-terminal" evidence="2">
    <location>
        <begin position="4"/>
        <end position="123"/>
    </location>
</feature>
<feature type="domain" description="Gfo/Idh/MocA-like oxidoreductase C-terminal" evidence="3">
    <location>
        <begin position="135"/>
        <end position="352"/>
    </location>
</feature>
<dbReference type="Pfam" id="PF02894">
    <property type="entry name" value="GFO_IDH_MocA_C"/>
    <property type="match status" value="1"/>
</dbReference>
<dbReference type="PANTHER" id="PTHR43249">
    <property type="entry name" value="UDP-N-ACETYL-2-AMINO-2-DEOXY-D-GLUCURONATE OXIDASE"/>
    <property type="match status" value="1"/>
</dbReference>
<dbReference type="InterPro" id="IPR004104">
    <property type="entry name" value="Gfo/Idh/MocA-like_OxRdtase_C"/>
</dbReference>
<dbReference type="SUPFAM" id="SSF51735">
    <property type="entry name" value="NAD(P)-binding Rossmann-fold domains"/>
    <property type="match status" value="1"/>
</dbReference>
<dbReference type="OrthoDB" id="9792085at2"/>
<name>A0A220UCT1_9MICO</name>
<keyword evidence="5" id="KW-1185">Reference proteome</keyword>
<dbReference type="InterPro" id="IPR036291">
    <property type="entry name" value="NAD(P)-bd_dom_sf"/>
</dbReference>
<dbReference type="KEGG" id="brv:CFK39_08075"/>
<dbReference type="Proteomes" id="UP000198398">
    <property type="component" value="Chromosome"/>
</dbReference>
<dbReference type="RefSeq" id="WP_089065041.1">
    <property type="nucleotide sequence ID" value="NZ_CP022316.1"/>
</dbReference>
<dbReference type="Gene3D" id="3.40.50.720">
    <property type="entry name" value="NAD(P)-binding Rossmann-like Domain"/>
    <property type="match status" value="1"/>
</dbReference>
<dbReference type="InterPro" id="IPR000683">
    <property type="entry name" value="Gfo/Idh/MocA-like_OxRdtase_N"/>
</dbReference>
<proteinExistence type="inferred from homology"/>
<reference evidence="5" key="1">
    <citation type="submission" date="2017-07" db="EMBL/GenBank/DDBJ databases">
        <title>Brachybacterium sp. VR2415.</title>
        <authorList>
            <person name="Tak E.J."/>
            <person name="Bae J.-W."/>
        </authorList>
    </citation>
    <scope>NUCLEOTIDE SEQUENCE [LARGE SCALE GENOMIC DNA]</scope>
    <source>
        <strain evidence="5">VR2415</strain>
    </source>
</reference>
<dbReference type="GO" id="GO:0000166">
    <property type="term" value="F:nucleotide binding"/>
    <property type="evidence" value="ECO:0007669"/>
    <property type="project" value="InterPro"/>
</dbReference>
<evidence type="ECO:0000256" key="1">
    <source>
        <dbReference type="ARBA" id="ARBA00010928"/>
    </source>
</evidence>
<protein>
    <submittedName>
        <fullName evidence="4">Oxidoreductase</fullName>
    </submittedName>
</protein>
<sequence length="353" mass="38192">MTNFRVGVIGAGSIAQSHLTAYSQNPEVELIAVADMNLERAQTVAEQFGAARAYADPHELLADPEIDGVSICTWNNSHASWAVAAIEAGKHVLVEKPLARTLAEAEEIQRVAAQSDRVVQVGFVRRHSPNCQVLKSFIDAEELGEIYYAKASCLRRVGNPGGWFADKELSGGGPLLDIGIHVLDLCWYLMGSPGVVSVSGNTYDKLGSRGNVTTMPRYKAADYDPDKNTVEDLANAVIRFENGASLLLDCSFSLHATKDSIDVSVYGEKGGAELEPALQIATEMHDSVVNIEPQIASRSFEFGVSFANEIQNFVDASRGRAESIAPAWHGVEIVRILEAIYESARIGREVTLS</sequence>